<reference evidence="1 2" key="1">
    <citation type="journal article" date="2024" name="BMC Genomics">
        <title>De novo assembly and annotation of Popillia japonica's genome with initial clues to its potential as an invasive pest.</title>
        <authorList>
            <person name="Cucini C."/>
            <person name="Boschi S."/>
            <person name="Funari R."/>
            <person name="Cardaioli E."/>
            <person name="Iannotti N."/>
            <person name="Marturano G."/>
            <person name="Paoli F."/>
            <person name="Bruttini M."/>
            <person name="Carapelli A."/>
            <person name="Frati F."/>
            <person name="Nardi F."/>
        </authorList>
    </citation>
    <scope>NUCLEOTIDE SEQUENCE [LARGE SCALE GENOMIC DNA]</scope>
    <source>
        <strain evidence="1">DMR45628</strain>
    </source>
</reference>
<name>A0AAW1L4H6_POPJA</name>
<dbReference type="AlphaFoldDB" id="A0AAW1L4H6"/>
<keyword evidence="2" id="KW-1185">Reference proteome</keyword>
<gene>
    <name evidence="1" type="ORF">QE152_g18031</name>
</gene>
<proteinExistence type="predicted"/>
<organism evidence="1 2">
    <name type="scientific">Popillia japonica</name>
    <name type="common">Japanese beetle</name>
    <dbReference type="NCBI Taxonomy" id="7064"/>
    <lineage>
        <taxon>Eukaryota</taxon>
        <taxon>Metazoa</taxon>
        <taxon>Ecdysozoa</taxon>
        <taxon>Arthropoda</taxon>
        <taxon>Hexapoda</taxon>
        <taxon>Insecta</taxon>
        <taxon>Pterygota</taxon>
        <taxon>Neoptera</taxon>
        <taxon>Endopterygota</taxon>
        <taxon>Coleoptera</taxon>
        <taxon>Polyphaga</taxon>
        <taxon>Scarabaeiformia</taxon>
        <taxon>Scarabaeidae</taxon>
        <taxon>Rutelinae</taxon>
        <taxon>Popillia</taxon>
    </lineage>
</organism>
<evidence type="ECO:0000313" key="1">
    <source>
        <dbReference type="EMBL" id="KAK9728262.1"/>
    </source>
</evidence>
<sequence>MQADEPVATTTYLYNISADKTITGKLAIYLELHVIAVSLALGGTKCAEEHIMGHTRKVWLQKPRVHPPNRSPHGIYAIPYDDKFRSSTVEREKARSARNWRKGDKRIVRGIDDLLEILENVYLVFPGER</sequence>
<comment type="caution">
    <text evidence="1">The sequence shown here is derived from an EMBL/GenBank/DDBJ whole genome shotgun (WGS) entry which is preliminary data.</text>
</comment>
<protein>
    <submittedName>
        <fullName evidence="1">Uncharacterized protein</fullName>
    </submittedName>
</protein>
<evidence type="ECO:0000313" key="2">
    <source>
        <dbReference type="Proteomes" id="UP001458880"/>
    </source>
</evidence>
<accession>A0AAW1L4H6</accession>
<dbReference type="Proteomes" id="UP001458880">
    <property type="component" value="Unassembled WGS sequence"/>
</dbReference>
<dbReference type="EMBL" id="JASPKY010000171">
    <property type="protein sequence ID" value="KAK9728262.1"/>
    <property type="molecule type" value="Genomic_DNA"/>
</dbReference>